<gene>
    <name evidence="4" type="ORF">NEF87_003344</name>
</gene>
<dbReference type="PIRSF" id="PIRSF006305">
    <property type="entry name" value="Maf"/>
    <property type="match status" value="1"/>
</dbReference>
<keyword evidence="5" id="KW-1185">Reference proteome</keyword>
<dbReference type="GO" id="GO:0047429">
    <property type="term" value="F:nucleoside triphosphate diphosphatase activity"/>
    <property type="evidence" value="ECO:0007669"/>
    <property type="project" value="UniProtKB-EC"/>
</dbReference>
<comment type="caution">
    <text evidence="3">Lacks conserved residue(s) required for the propagation of feature annotation.</text>
</comment>
<dbReference type="InterPro" id="IPR003697">
    <property type="entry name" value="Maf-like"/>
</dbReference>
<sequence>MKLVLGSSSRDRKKCFERANLSFEIIPSNFDESMIINDDPIVLVKDLALKKARNVLQLWNDHYSKNKEPAIIIGADTMVFYDGKLIGKPKDKQDAFRIISNLSGQYHDIYTGVAIIQSETLQQEVFVDHSRIHFQQLEPSEIWDYLNLKDEFTGRAGAYSLRDRASLFIDEIQGSPTNVIGLPMAKLRRILKNFGVNLLNYNTE</sequence>
<dbReference type="NCBIfam" id="TIGR00172">
    <property type="entry name" value="maf"/>
    <property type="match status" value="1"/>
</dbReference>
<dbReference type="SUPFAM" id="SSF52972">
    <property type="entry name" value="ITPase-like"/>
    <property type="match status" value="1"/>
</dbReference>
<feature type="active site" description="Proton acceptor" evidence="3">
    <location>
        <position position="76"/>
    </location>
</feature>
<organism evidence="4 5">
    <name type="scientific">Candidatus Lokiarchaeum ossiferum</name>
    <dbReference type="NCBI Taxonomy" id="2951803"/>
    <lineage>
        <taxon>Archaea</taxon>
        <taxon>Promethearchaeati</taxon>
        <taxon>Promethearchaeota</taxon>
        <taxon>Promethearchaeia</taxon>
        <taxon>Promethearchaeales</taxon>
        <taxon>Promethearchaeaceae</taxon>
        <taxon>Candidatus Lokiarchaeum</taxon>
    </lineage>
</organism>
<dbReference type="PANTHER" id="PTHR43213:SF5">
    <property type="entry name" value="BIFUNCTIONAL DTTP_UTP PYROPHOSPHATASE_METHYLTRANSFERASE PROTEIN-RELATED"/>
    <property type="match status" value="1"/>
</dbReference>
<comment type="function">
    <text evidence="3">Nucleoside triphosphate pyrophosphatase. May have a dual role in cell division arrest and in preventing the incorporation of modified nucleotides into cellular nucleic acids.</text>
</comment>
<dbReference type="InterPro" id="IPR029001">
    <property type="entry name" value="ITPase-like_fam"/>
</dbReference>
<name>A0ABY6HWW7_9ARCH</name>
<reference evidence="4" key="1">
    <citation type="submission" date="2022-09" db="EMBL/GenBank/DDBJ databases">
        <title>Actin cytoskeleton and complex cell architecture in an #Asgard archaeon.</title>
        <authorList>
            <person name="Ponce Toledo R.I."/>
            <person name="Schleper C."/>
            <person name="Rodrigues Oliveira T."/>
            <person name="Wollweber F."/>
            <person name="Xu J."/>
            <person name="Rittmann S."/>
            <person name="Klingl A."/>
            <person name="Pilhofer M."/>
        </authorList>
    </citation>
    <scope>NUCLEOTIDE SEQUENCE</scope>
    <source>
        <strain evidence="4">B-35</strain>
    </source>
</reference>
<keyword evidence="2 3" id="KW-0378">Hydrolase</keyword>
<comment type="cofactor">
    <cofactor evidence="1 3">
        <name>a divalent metal cation</name>
        <dbReference type="ChEBI" id="CHEBI:60240"/>
    </cofactor>
</comment>
<keyword evidence="3" id="KW-0546">Nucleotide metabolism</keyword>
<dbReference type="Proteomes" id="UP001208689">
    <property type="component" value="Chromosome"/>
</dbReference>
<evidence type="ECO:0000313" key="5">
    <source>
        <dbReference type="Proteomes" id="UP001208689"/>
    </source>
</evidence>
<dbReference type="CDD" id="cd00555">
    <property type="entry name" value="Maf"/>
    <property type="match status" value="1"/>
</dbReference>
<comment type="catalytic activity">
    <reaction evidence="3">
        <text>a 2'-deoxyribonucleoside 5'-triphosphate + H2O = a 2'-deoxyribonucleoside 5'-phosphate + diphosphate + H(+)</text>
        <dbReference type="Rhea" id="RHEA:44644"/>
        <dbReference type="ChEBI" id="CHEBI:15377"/>
        <dbReference type="ChEBI" id="CHEBI:15378"/>
        <dbReference type="ChEBI" id="CHEBI:33019"/>
        <dbReference type="ChEBI" id="CHEBI:61560"/>
        <dbReference type="ChEBI" id="CHEBI:65317"/>
        <dbReference type="EC" id="3.6.1.9"/>
    </reaction>
</comment>
<dbReference type="EC" id="3.6.1.9" evidence="3"/>
<keyword evidence="3" id="KW-0963">Cytoplasm</keyword>
<dbReference type="Gene3D" id="3.90.950.10">
    <property type="match status" value="1"/>
</dbReference>
<evidence type="ECO:0000313" key="4">
    <source>
        <dbReference type="EMBL" id="UYP47059.1"/>
    </source>
</evidence>
<comment type="subcellular location">
    <subcellularLocation>
        <location evidence="3">Cytoplasm</location>
    </subcellularLocation>
</comment>
<dbReference type="HAMAP" id="MF_00528">
    <property type="entry name" value="Maf"/>
    <property type="match status" value="1"/>
</dbReference>
<proteinExistence type="inferred from homology"/>
<dbReference type="Pfam" id="PF02545">
    <property type="entry name" value="Maf"/>
    <property type="match status" value="1"/>
</dbReference>
<comment type="similarity">
    <text evidence="3">Belongs to the Maf family.</text>
</comment>
<accession>A0ABY6HWW7</accession>
<evidence type="ECO:0000256" key="1">
    <source>
        <dbReference type="ARBA" id="ARBA00001968"/>
    </source>
</evidence>
<protein>
    <recommendedName>
        <fullName evidence="3">Nucleoside triphosphate pyrophosphatase</fullName>
        <ecNumber evidence="3">3.6.1.9</ecNumber>
    </recommendedName>
    <alternativeName>
        <fullName evidence="3">Nucleotide pyrophosphatase</fullName>
        <shortName evidence="3">Nucleotide PPase</shortName>
    </alternativeName>
</protein>
<comment type="catalytic activity">
    <reaction evidence="3">
        <text>a ribonucleoside 5'-triphosphate + H2O = a ribonucleoside 5'-phosphate + diphosphate + H(+)</text>
        <dbReference type="Rhea" id="RHEA:23996"/>
        <dbReference type="ChEBI" id="CHEBI:15377"/>
        <dbReference type="ChEBI" id="CHEBI:15378"/>
        <dbReference type="ChEBI" id="CHEBI:33019"/>
        <dbReference type="ChEBI" id="CHEBI:58043"/>
        <dbReference type="ChEBI" id="CHEBI:61557"/>
        <dbReference type="EC" id="3.6.1.9"/>
    </reaction>
</comment>
<evidence type="ECO:0000256" key="2">
    <source>
        <dbReference type="ARBA" id="ARBA00022801"/>
    </source>
</evidence>
<evidence type="ECO:0000256" key="3">
    <source>
        <dbReference type="HAMAP-Rule" id="MF_00528"/>
    </source>
</evidence>
<dbReference type="EMBL" id="CP104013">
    <property type="protein sequence ID" value="UYP47059.1"/>
    <property type="molecule type" value="Genomic_DNA"/>
</dbReference>
<dbReference type="PANTHER" id="PTHR43213">
    <property type="entry name" value="BIFUNCTIONAL DTTP/UTP PYROPHOSPHATASE/METHYLTRANSFERASE PROTEIN-RELATED"/>
    <property type="match status" value="1"/>
</dbReference>